<name>A0A1R2C3F7_9CILI</name>
<evidence type="ECO:0000256" key="1">
    <source>
        <dbReference type="SAM" id="Coils"/>
    </source>
</evidence>
<comment type="caution">
    <text evidence="2">The sequence shown here is derived from an EMBL/GenBank/DDBJ whole genome shotgun (WGS) entry which is preliminary data.</text>
</comment>
<evidence type="ECO:0000313" key="3">
    <source>
        <dbReference type="Proteomes" id="UP000187209"/>
    </source>
</evidence>
<dbReference type="Proteomes" id="UP000187209">
    <property type="component" value="Unassembled WGS sequence"/>
</dbReference>
<proteinExistence type="predicted"/>
<accession>A0A1R2C3F7</accession>
<feature type="coiled-coil region" evidence="1">
    <location>
        <begin position="17"/>
        <end position="139"/>
    </location>
</feature>
<dbReference type="AlphaFoldDB" id="A0A1R2C3F7"/>
<keyword evidence="1" id="KW-0175">Coiled coil</keyword>
<gene>
    <name evidence="2" type="ORF">SteCoe_15553</name>
</gene>
<sequence length="240" mass="28158">MEYTFSFQETSAAAAAIKSLQIQIKDLRTQNQNLLSELHNSALSHSSEKEQLEKQIDQIRSEFFEKESSMKEDIIYLCSRVKILEQENQVLLNESNVFKKQAIEAKQNQRMVILLQDEVEMLNRKLSQKDSEIHLLNKRLSQLENCDMKSSRLSEGFSVSKEIKSQSIEKSVDMRNEELDIELMQQKNMYRDYMKNPNPSSSEWKQKVEELKKAIESNSQELLRLKKDQYENLKLNLGTE</sequence>
<dbReference type="OrthoDB" id="325337at2759"/>
<keyword evidence="3" id="KW-1185">Reference proteome</keyword>
<organism evidence="2 3">
    <name type="scientific">Stentor coeruleus</name>
    <dbReference type="NCBI Taxonomy" id="5963"/>
    <lineage>
        <taxon>Eukaryota</taxon>
        <taxon>Sar</taxon>
        <taxon>Alveolata</taxon>
        <taxon>Ciliophora</taxon>
        <taxon>Postciliodesmatophora</taxon>
        <taxon>Heterotrichea</taxon>
        <taxon>Heterotrichida</taxon>
        <taxon>Stentoridae</taxon>
        <taxon>Stentor</taxon>
    </lineage>
</organism>
<evidence type="ECO:0000313" key="2">
    <source>
        <dbReference type="EMBL" id="OMJ83521.1"/>
    </source>
</evidence>
<dbReference type="EMBL" id="MPUH01000301">
    <property type="protein sequence ID" value="OMJ83521.1"/>
    <property type="molecule type" value="Genomic_DNA"/>
</dbReference>
<feature type="coiled-coil region" evidence="1">
    <location>
        <begin position="176"/>
        <end position="228"/>
    </location>
</feature>
<protein>
    <submittedName>
        <fullName evidence="2">Uncharacterized protein</fullName>
    </submittedName>
</protein>
<reference evidence="2 3" key="1">
    <citation type="submission" date="2016-11" db="EMBL/GenBank/DDBJ databases">
        <title>The macronuclear genome of Stentor coeruleus: a giant cell with tiny introns.</title>
        <authorList>
            <person name="Slabodnick M."/>
            <person name="Ruby J.G."/>
            <person name="Reiff S.B."/>
            <person name="Swart E.C."/>
            <person name="Gosai S."/>
            <person name="Prabakaran S."/>
            <person name="Witkowska E."/>
            <person name="Larue G.E."/>
            <person name="Fisher S."/>
            <person name="Freeman R.M."/>
            <person name="Gunawardena J."/>
            <person name="Chu W."/>
            <person name="Stover N.A."/>
            <person name="Gregory B.D."/>
            <person name="Nowacki M."/>
            <person name="Derisi J."/>
            <person name="Roy S.W."/>
            <person name="Marshall W.F."/>
            <person name="Sood P."/>
        </authorList>
    </citation>
    <scope>NUCLEOTIDE SEQUENCE [LARGE SCALE GENOMIC DNA]</scope>
    <source>
        <strain evidence="2">WM001</strain>
    </source>
</reference>